<protein>
    <recommendedName>
        <fullName evidence="6">Chlororespiratory reduction 4</fullName>
    </recommendedName>
</protein>
<dbReference type="GO" id="GO:0009451">
    <property type="term" value="P:RNA modification"/>
    <property type="evidence" value="ECO:0007669"/>
    <property type="project" value="InterPro"/>
</dbReference>
<reference evidence="4" key="1">
    <citation type="submission" date="2017-07" db="EMBL/GenBank/DDBJ databases">
        <title>Taro Niue Genome Assembly and Annotation.</title>
        <authorList>
            <person name="Atibalentja N."/>
            <person name="Keating K."/>
            <person name="Fields C.J."/>
        </authorList>
    </citation>
    <scope>NUCLEOTIDE SEQUENCE</scope>
    <source>
        <strain evidence="4">Niue_2</strain>
        <tissue evidence="4">Leaf</tissue>
    </source>
</reference>
<evidence type="ECO:0008006" key="6">
    <source>
        <dbReference type="Google" id="ProtNLM"/>
    </source>
</evidence>
<proteinExistence type="inferred from homology"/>
<name>A0A843WRI5_COLES</name>
<dbReference type="FunFam" id="1.25.40.10:FF:000344">
    <property type="entry name" value="Pentatricopeptide repeat-containing protein"/>
    <property type="match status" value="1"/>
</dbReference>
<gene>
    <name evidence="4" type="ORF">Taro_043472</name>
</gene>
<feature type="repeat" description="PPR" evidence="3">
    <location>
        <begin position="326"/>
        <end position="360"/>
    </location>
</feature>
<dbReference type="OrthoDB" id="185373at2759"/>
<feature type="repeat" description="PPR" evidence="3">
    <location>
        <begin position="92"/>
        <end position="126"/>
    </location>
</feature>
<dbReference type="PANTHER" id="PTHR47926">
    <property type="entry name" value="PENTATRICOPEPTIDE REPEAT-CONTAINING PROTEIN"/>
    <property type="match status" value="1"/>
</dbReference>
<evidence type="ECO:0000313" key="4">
    <source>
        <dbReference type="EMBL" id="MQM10577.1"/>
    </source>
</evidence>
<organism evidence="4 5">
    <name type="scientific">Colocasia esculenta</name>
    <name type="common">Wild taro</name>
    <name type="synonym">Arum esculentum</name>
    <dbReference type="NCBI Taxonomy" id="4460"/>
    <lineage>
        <taxon>Eukaryota</taxon>
        <taxon>Viridiplantae</taxon>
        <taxon>Streptophyta</taxon>
        <taxon>Embryophyta</taxon>
        <taxon>Tracheophyta</taxon>
        <taxon>Spermatophyta</taxon>
        <taxon>Magnoliopsida</taxon>
        <taxon>Liliopsida</taxon>
        <taxon>Araceae</taxon>
        <taxon>Aroideae</taxon>
        <taxon>Colocasieae</taxon>
        <taxon>Colocasia</taxon>
    </lineage>
</organism>
<dbReference type="GO" id="GO:0003723">
    <property type="term" value="F:RNA binding"/>
    <property type="evidence" value="ECO:0007669"/>
    <property type="project" value="InterPro"/>
</dbReference>
<dbReference type="Pfam" id="PF01535">
    <property type="entry name" value="PPR"/>
    <property type="match status" value="2"/>
</dbReference>
<keyword evidence="2" id="KW-0677">Repeat</keyword>
<dbReference type="InterPro" id="IPR002885">
    <property type="entry name" value="PPR_rpt"/>
</dbReference>
<evidence type="ECO:0000256" key="2">
    <source>
        <dbReference type="ARBA" id="ARBA00022737"/>
    </source>
</evidence>
<keyword evidence="5" id="KW-1185">Reference proteome</keyword>
<evidence type="ECO:0000313" key="5">
    <source>
        <dbReference type="Proteomes" id="UP000652761"/>
    </source>
</evidence>
<dbReference type="InterPro" id="IPR046960">
    <property type="entry name" value="PPR_At4g14850-like_plant"/>
</dbReference>
<dbReference type="EMBL" id="NMUH01004710">
    <property type="protein sequence ID" value="MQM10577.1"/>
    <property type="molecule type" value="Genomic_DNA"/>
</dbReference>
<evidence type="ECO:0000256" key="1">
    <source>
        <dbReference type="ARBA" id="ARBA00006643"/>
    </source>
</evidence>
<dbReference type="Pfam" id="PF13041">
    <property type="entry name" value="PPR_2"/>
    <property type="match status" value="3"/>
</dbReference>
<feature type="repeat" description="PPR" evidence="3">
    <location>
        <begin position="193"/>
        <end position="227"/>
    </location>
</feature>
<comment type="similarity">
    <text evidence="1">Belongs to the PPR family. PCMP-H subfamily.</text>
</comment>
<dbReference type="FunFam" id="1.25.40.10:FF:000333">
    <property type="entry name" value="Pentatricopeptide repeat-containing protein"/>
    <property type="match status" value="1"/>
</dbReference>
<evidence type="ECO:0000256" key="3">
    <source>
        <dbReference type="PROSITE-ProRule" id="PRU00708"/>
    </source>
</evidence>
<dbReference type="PROSITE" id="PS51375">
    <property type="entry name" value="PPR"/>
    <property type="match status" value="4"/>
</dbReference>
<sequence>MDLLSASSTTFLHPVIAGGTCTPPPAKSTEQWLLSTLKYPKTLAQLKGLHAQVVKTGHSHDDLVLGQLLLCCSTSRSMGYALSVFLSIPSPKPFFYNAMLKGYAHGGAHDECLDIYSLMRSRSVPCDSFTFPVVLRSATSLGLVGVGEEVHGVTVKMGFAREVIVQTAVMDMYSSCGLAERARVIFDRMDERDAICWNTMIAGYVKCGEYDRACDLFDRMPEKNISSWNTILDMYCKVGNMCMATHLFDSMPERDVISWNAMISGYAKAGDPDAARRLFEEMQTSVVKPNEVTVVAVLAACAHLGALDLGHLVDAQRVFDGAGGRDTFLCSTMIEVLAMHGKAEEAFQLFDFMRKEAIGPNDVTFVGLLKACSHAGLVEAGQSYFDMMNTVFGMKPKVEHYGFVWASLLSSCRIHGDVKLAEKVAWEDAAMIRKTMKKKGIVKKPGCSLIEDVDSDRKEQALLHHSEKLALAFGLNQHKKKNPEHEMRILTHNCYWLELAEIGILVISTHTCLPRIGHLHEEHNLNHV</sequence>
<dbReference type="InterPro" id="IPR046848">
    <property type="entry name" value="E_motif"/>
</dbReference>
<accession>A0A843WRI5</accession>
<dbReference type="InterPro" id="IPR011990">
    <property type="entry name" value="TPR-like_helical_dom_sf"/>
</dbReference>
<feature type="repeat" description="PPR" evidence="3">
    <location>
        <begin position="255"/>
        <end position="289"/>
    </location>
</feature>
<dbReference type="Gene3D" id="1.25.40.10">
    <property type="entry name" value="Tetratricopeptide repeat domain"/>
    <property type="match status" value="4"/>
</dbReference>
<dbReference type="Pfam" id="PF20431">
    <property type="entry name" value="E_motif"/>
    <property type="match status" value="1"/>
</dbReference>
<dbReference type="NCBIfam" id="TIGR00756">
    <property type="entry name" value="PPR"/>
    <property type="match status" value="5"/>
</dbReference>
<dbReference type="AlphaFoldDB" id="A0A843WRI5"/>
<comment type="caution">
    <text evidence="4">The sequence shown here is derived from an EMBL/GenBank/DDBJ whole genome shotgun (WGS) entry which is preliminary data.</text>
</comment>
<dbReference type="Proteomes" id="UP000652761">
    <property type="component" value="Unassembled WGS sequence"/>
</dbReference>